<proteinExistence type="predicted"/>
<sequence length="232" mass="24011">MTRTVSGLLALFALVAGACIALGAYFTYGALVAAHRDALESRYVLAAQRVAGTAELAASFGITLPAQTTLTPLIEREAHLDASIVTLDVLDASRTVLFSTRADRVGQAATPVGEDVVRPIRNDLGREIGRAVVQYDDAAALQARASLARQIRTVAIPAALAASIGTLLMGWVLARRLQNRAVRAANPASWPVQAHDALDDIAATHARLAARLGVGDAAPAASGGAAIHGTHS</sequence>
<keyword evidence="1" id="KW-0472">Membrane</keyword>
<comment type="caution">
    <text evidence="2">The sequence shown here is derived from an EMBL/GenBank/DDBJ whole genome shotgun (WGS) entry which is preliminary data.</text>
</comment>
<accession>A0A7Y9IYA2</accession>
<evidence type="ECO:0000313" key="3">
    <source>
        <dbReference type="Proteomes" id="UP000542125"/>
    </source>
</evidence>
<keyword evidence="1" id="KW-1133">Transmembrane helix</keyword>
<evidence type="ECO:0000313" key="2">
    <source>
        <dbReference type="EMBL" id="NYE85045.1"/>
    </source>
</evidence>
<dbReference type="Proteomes" id="UP000542125">
    <property type="component" value="Unassembled WGS sequence"/>
</dbReference>
<dbReference type="PROSITE" id="PS51257">
    <property type="entry name" value="PROKAR_LIPOPROTEIN"/>
    <property type="match status" value="1"/>
</dbReference>
<dbReference type="RefSeq" id="WP_179589062.1">
    <property type="nucleotide sequence ID" value="NZ_JACBYR010000002.1"/>
</dbReference>
<dbReference type="AlphaFoldDB" id="A0A7Y9IYA2"/>
<name>A0A7Y9IYA2_9BURK</name>
<keyword evidence="1" id="KW-0812">Transmembrane</keyword>
<organism evidence="2 3">
    <name type="scientific">Pigmentiphaga litoralis</name>
    <dbReference type="NCBI Taxonomy" id="516702"/>
    <lineage>
        <taxon>Bacteria</taxon>
        <taxon>Pseudomonadati</taxon>
        <taxon>Pseudomonadota</taxon>
        <taxon>Betaproteobacteria</taxon>
        <taxon>Burkholderiales</taxon>
        <taxon>Alcaligenaceae</taxon>
        <taxon>Pigmentiphaga</taxon>
    </lineage>
</organism>
<gene>
    <name evidence="2" type="ORF">FHW18_004352</name>
</gene>
<dbReference type="EMBL" id="JACBYR010000002">
    <property type="protein sequence ID" value="NYE85045.1"/>
    <property type="molecule type" value="Genomic_DNA"/>
</dbReference>
<evidence type="ECO:0000256" key="1">
    <source>
        <dbReference type="SAM" id="Phobius"/>
    </source>
</evidence>
<reference evidence="2 3" key="1">
    <citation type="submission" date="2020-07" db="EMBL/GenBank/DDBJ databases">
        <title>Genomic Encyclopedia of Type Strains, Phase IV (KMG-V): Genome sequencing to study the core and pangenomes of soil and plant-associated prokaryotes.</title>
        <authorList>
            <person name="Whitman W."/>
        </authorList>
    </citation>
    <scope>NUCLEOTIDE SEQUENCE [LARGE SCALE GENOMIC DNA]</scope>
    <source>
        <strain evidence="2 3">SAS40</strain>
    </source>
</reference>
<keyword evidence="3" id="KW-1185">Reference proteome</keyword>
<feature type="transmembrane region" description="Helical" evidence="1">
    <location>
        <begin position="154"/>
        <end position="174"/>
    </location>
</feature>
<protein>
    <recommendedName>
        <fullName evidence="4">HAMP domain-containing protein</fullName>
    </recommendedName>
</protein>
<evidence type="ECO:0008006" key="4">
    <source>
        <dbReference type="Google" id="ProtNLM"/>
    </source>
</evidence>